<evidence type="ECO:0000256" key="2">
    <source>
        <dbReference type="ARBA" id="ARBA00023125"/>
    </source>
</evidence>
<evidence type="ECO:0000256" key="1">
    <source>
        <dbReference type="ARBA" id="ARBA00023015"/>
    </source>
</evidence>
<feature type="domain" description="HTH tetR-type" evidence="5">
    <location>
        <begin position="7"/>
        <end position="67"/>
    </location>
</feature>
<reference evidence="7" key="1">
    <citation type="journal article" date="2019" name="Int. J. Syst. Evol. Microbiol.">
        <title>The Global Catalogue of Microorganisms (GCM) 10K type strain sequencing project: providing services to taxonomists for standard genome sequencing and annotation.</title>
        <authorList>
            <consortium name="The Broad Institute Genomics Platform"/>
            <consortium name="The Broad Institute Genome Sequencing Center for Infectious Disease"/>
            <person name="Wu L."/>
            <person name="Ma J."/>
        </authorList>
    </citation>
    <scope>NUCLEOTIDE SEQUENCE [LARGE SCALE GENOMIC DNA]</scope>
    <source>
        <strain evidence="7">ICMP 19430</strain>
    </source>
</reference>
<dbReference type="PROSITE" id="PS50977">
    <property type="entry name" value="HTH_TETR_2"/>
    <property type="match status" value="1"/>
</dbReference>
<evidence type="ECO:0000313" key="7">
    <source>
        <dbReference type="Proteomes" id="UP001596484"/>
    </source>
</evidence>
<accession>A0ABW2S0G9</accession>
<evidence type="ECO:0000256" key="4">
    <source>
        <dbReference type="PROSITE-ProRule" id="PRU00335"/>
    </source>
</evidence>
<gene>
    <name evidence="6" type="ORF">ACFQS9_17055</name>
</gene>
<dbReference type="EMBL" id="JBHTCS010000020">
    <property type="protein sequence ID" value="MFC7449607.1"/>
    <property type="molecule type" value="Genomic_DNA"/>
</dbReference>
<evidence type="ECO:0000259" key="5">
    <source>
        <dbReference type="PROSITE" id="PS50977"/>
    </source>
</evidence>
<dbReference type="PANTHER" id="PTHR30055">
    <property type="entry name" value="HTH-TYPE TRANSCRIPTIONAL REGULATOR RUTR"/>
    <property type="match status" value="1"/>
</dbReference>
<evidence type="ECO:0000313" key="6">
    <source>
        <dbReference type="EMBL" id="MFC7449607.1"/>
    </source>
</evidence>
<proteinExistence type="predicted"/>
<dbReference type="Gene3D" id="1.10.357.10">
    <property type="entry name" value="Tetracycline Repressor, domain 2"/>
    <property type="match status" value="1"/>
</dbReference>
<dbReference type="InterPro" id="IPR050109">
    <property type="entry name" value="HTH-type_TetR-like_transc_reg"/>
</dbReference>
<feature type="DNA-binding region" description="H-T-H motif" evidence="4">
    <location>
        <begin position="30"/>
        <end position="49"/>
    </location>
</feature>
<dbReference type="InterPro" id="IPR001647">
    <property type="entry name" value="HTH_TetR"/>
</dbReference>
<protein>
    <submittedName>
        <fullName evidence="6">TetR/AcrR family transcriptional regulator</fullName>
    </submittedName>
</protein>
<dbReference type="SUPFAM" id="SSF46689">
    <property type="entry name" value="Homeodomain-like"/>
    <property type="match status" value="1"/>
</dbReference>
<organism evidence="6 7">
    <name type="scientific">Rhodococcus daqingensis</name>
    <dbReference type="NCBI Taxonomy" id="2479363"/>
    <lineage>
        <taxon>Bacteria</taxon>
        <taxon>Bacillati</taxon>
        <taxon>Actinomycetota</taxon>
        <taxon>Actinomycetes</taxon>
        <taxon>Mycobacteriales</taxon>
        <taxon>Nocardiaceae</taxon>
        <taxon>Rhodococcus</taxon>
    </lineage>
</organism>
<keyword evidence="1" id="KW-0805">Transcription regulation</keyword>
<evidence type="ECO:0000256" key="3">
    <source>
        <dbReference type="ARBA" id="ARBA00023163"/>
    </source>
</evidence>
<keyword evidence="7" id="KW-1185">Reference proteome</keyword>
<name>A0ABW2S0G9_9NOCA</name>
<dbReference type="Proteomes" id="UP001596484">
    <property type="component" value="Unassembled WGS sequence"/>
</dbReference>
<sequence>MARIPAAERRAELVAAAVRMIAAHGVDGATTRRIAQEANAPLATLHYCFATKEVLFAAVFEHVAGVHREVLTRNDVHGDVETSARALLRGAMEWYMANPDFAAAIIELISWAQRQEGKQAEMVYDEAFATMRTILETAATADGQTMDPDTVDELTYIVSALSDGFALNNLVFTDRTAAERQIETTLGVLDAWMAAHLGDAAEPAAQASKAPKASPEETLRSLVSWVSVD</sequence>
<dbReference type="InterPro" id="IPR009057">
    <property type="entry name" value="Homeodomain-like_sf"/>
</dbReference>
<dbReference type="RefSeq" id="WP_378406777.1">
    <property type="nucleotide sequence ID" value="NZ_JBHTCS010000020.1"/>
</dbReference>
<dbReference type="Pfam" id="PF00440">
    <property type="entry name" value="TetR_N"/>
    <property type="match status" value="1"/>
</dbReference>
<dbReference type="PANTHER" id="PTHR30055:SF234">
    <property type="entry name" value="HTH-TYPE TRANSCRIPTIONAL REGULATOR BETI"/>
    <property type="match status" value="1"/>
</dbReference>
<comment type="caution">
    <text evidence="6">The sequence shown here is derived from an EMBL/GenBank/DDBJ whole genome shotgun (WGS) entry which is preliminary data.</text>
</comment>
<keyword evidence="2 4" id="KW-0238">DNA-binding</keyword>
<keyword evidence="3" id="KW-0804">Transcription</keyword>